<dbReference type="SUPFAM" id="SSF53335">
    <property type="entry name" value="S-adenosyl-L-methionine-dependent methyltransferases"/>
    <property type="match status" value="1"/>
</dbReference>
<sequence>MKQRTSLLFLSWISYHSQPAASFCLKANSKWLARIAIREPSCRLYSVDNIKLDDGLVSQAEMAFSILAKRNRTWKRLRHLVDLAQQVKTQECKSLVDVGTDHGILPIALAATAQFETVTGIDISEQVLDNGARATHQEVQNHLKSEKGLSLPSVDFRCGNGLRGLEQGDADIVCIAGMGVNTMLKILGGPETSYLGSQILLLQPTNSKPKNLIHLYDSLQNEQGFLLVEERIEILASRWYISAAFARGKQGDSLQSCLLPGTKLQTCSDNSQKEMFDHYVDHHTSWLAKDQKYGKLEASEQRWLRTFAASHD</sequence>
<dbReference type="PANTHER" id="PTHR38451:SF1">
    <property type="entry name" value="TRNA (ADENINE(22)-N(1))-METHYLTRANSFERASE"/>
    <property type="match status" value="1"/>
</dbReference>
<dbReference type="AlphaFoldDB" id="A0A9N8HQD3"/>
<feature type="signal peptide" evidence="1">
    <location>
        <begin position="1"/>
        <end position="22"/>
    </location>
</feature>
<dbReference type="OrthoDB" id="46940at2759"/>
<dbReference type="PANTHER" id="PTHR38451">
    <property type="entry name" value="TRNA (ADENINE(22)-N(1))-METHYLTRANSFERASE"/>
    <property type="match status" value="1"/>
</dbReference>
<feature type="chain" id="PRO_5040247014" evidence="1">
    <location>
        <begin position="23"/>
        <end position="312"/>
    </location>
</feature>
<keyword evidence="2" id="KW-0808">Transferase</keyword>
<keyword evidence="2" id="KW-0489">Methyltransferase</keyword>
<evidence type="ECO:0000313" key="3">
    <source>
        <dbReference type="Proteomes" id="UP001153069"/>
    </source>
</evidence>
<dbReference type="GO" id="GO:0032259">
    <property type="term" value="P:methylation"/>
    <property type="evidence" value="ECO:0007669"/>
    <property type="project" value="UniProtKB-KW"/>
</dbReference>
<comment type="caution">
    <text evidence="2">The sequence shown here is derived from an EMBL/GenBank/DDBJ whole genome shotgun (WGS) entry which is preliminary data.</text>
</comment>
<evidence type="ECO:0000256" key="1">
    <source>
        <dbReference type="SAM" id="SignalP"/>
    </source>
</evidence>
<evidence type="ECO:0000313" key="2">
    <source>
        <dbReference type="EMBL" id="CAB9522176.1"/>
    </source>
</evidence>
<keyword evidence="1" id="KW-0732">Signal</keyword>
<dbReference type="GO" id="GO:0008168">
    <property type="term" value="F:methyltransferase activity"/>
    <property type="evidence" value="ECO:0007669"/>
    <property type="project" value="UniProtKB-KW"/>
</dbReference>
<protein>
    <submittedName>
        <fullName evidence="2">SAM-dependent methyltransferase</fullName>
    </submittedName>
</protein>
<dbReference type="Proteomes" id="UP001153069">
    <property type="component" value="Unassembled WGS sequence"/>
</dbReference>
<dbReference type="Gene3D" id="3.40.50.150">
    <property type="entry name" value="Vaccinia Virus protein VP39"/>
    <property type="match status" value="1"/>
</dbReference>
<accession>A0A9N8HQD3</accession>
<reference evidence="2" key="1">
    <citation type="submission" date="2020-06" db="EMBL/GenBank/DDBJ databases">
        <authorList>
            <consortium name="Plant Systems Biology data submission"/>
        </authorList>
    </citation>
    <scope>NUCLEOTIDE SEQUENCE</scope>
    <source>
        <strain evidence="2">D6</strain>
    </source>
</reference>
<dbReference type="InterPro" id="IPR029063">
    <property type="entry name" value="SAM-dependent_MTases_sf"/>
</dbReference>
<proteinExistence type="predicted"/>
<name>A0A9N8HQD3_9STRA</name>
<dbReference type="Pfam" id="PF12847">
    <property type="entry name" value="Methyltransf_18"/>
    <property type="match status" value="1"/>
</dbReference>
<dbReference type="EMBL" id="CAICTM010001273">
    <property type="protein sequence ID" value="CAB9522176.1"/>
    <property type="molecule type" value="Genomic_DNA"/>
</dbReference>
<gene>
    <name evidence="2" type="ORF">SEMRO_1275_G258440.1</name>
</gene>
<keyword evidence="3" id="KW-1185">Reference proteome</keyword>
<organism evidence="2 3">
    <name type="scientific">Seminavis robusta</name>
    <dbReference type="NCBI Taxonomy" id="568900"/>
    <lineage>
        <taxon>Eukaryota</taxon>
        <taxon>Sar</taxon>
        <taxon>Stramenopiles</taxon>
        <taxon>Ochrophyta</taxon>
        <taxon>Bacillariophyta</taxon>
        <taxon>Bacillariophyceae</taxon>
        <taxon>Bacillariophycidae</taxon>
        <taxon>Naviculales</taxon>
        <taxon>Naviculaceae</taxon>
        <taxon>Seminavis</taxon>
    </lineage>
</organism>